<organism evidence="2 3">
    <name type="scientific">Botryosphaeria parva (strain UCR-NP2)</name>
    <name type="common">Grapevine canker fungus</name>
    <name type="synonym">Neofusicoccum parvum</name>
    <dbReference type="NCBI Taxonomy" id="1287680"/>
    <lineage>
        <taxon>Eukaryota</taxon>
        <taxon>Fungi</taxon>
        <taxon>Dikarya</taxon>
        <taxon>Ascomycota</taxon>
        <taxon>Pezizomycotina</taxon>
        <taxon>Dothideomycetes</taxon>
        <taxon>Dothideomycetes incertae sedis</taxon>
        <taxon>Botryosphaeriales</taxon>
        <taxon>Botryosphaeriaceae</taxon>
        <taxon>Neofusicoccum</taxon>
    </lineage>
</organism>
<evidence type="ECO:0000313" key="3">
    <source>
        <dbReference type="Proteomes" id="UP000013521"/>
    </source>
</evidence>
<dbReference type="KEGG" id="npa:UCRNP2_1733"/>
<dbReference type="HOGENOM" id="CLU_2158015_0_0_1"/>
<dbReference type="EMBL" id="KB915855">
    <property type="protein sequence ID" value="EOD51480.1"/>
    <property type="molecule type" value="Genomic_DNA"/>
</dbReference>
<dbReference type="Proteomes" id="UP000013521">
    <property type="component" value="Unassembled WGS sequence"/>
</dbReference>
<feature type="coiled-coil region" evidence="1">
    <location>
        <begin position="9"/>
        <end position="43"/>
    </location>
</feature>
<gene>
    <name evidence="2" type="ORF">UCRNP2_1733</name>
</gene>
<evidence type="ECO:0000313" key="2">
    <source>
        <dbReference type="EMBL" id="EOD51480.1"/>
    </source>
</evidence>
<name>R1GIJ9_BOTPV</name>
<protein>
    <submittedName>
        <fullName evidence="2">Uncharacterized protein</fullName>
    </submittedName>
</protein>
<evidence type="ECO:0000256" key="1">
    <source>
        <dbReference type="SAM" id="Coils"/>
    </source>
</evidence>
<sequence>MSPNTPTRTITQEEELELLYAELEALRARNDALLARANAAEAETARLRRFVERTIRSFLTHTFYAQGIAREAGDGLGPGGRQLKFRIRSWGEQKQRWTERRMEAFLAGDWE</sequence>
<dbReference type="AlphaFoldDB" id="R1GIJ9"/>
<keyword evidence="1" id="KW-0175">Coiled coil</keyword>
<reference evidence="3" key="1">
    <citation type="journal article" date="2013" name="Genome Announc.">
        <title>Draft genome sequence of Neofusicoccum parvum isolate UCR-NP2, a fungal vascular pathogen associated with grapevine cankers.</title>
        <authorList>
            <person name="Blanco-Ulate B."/>
            <person name="Rolshausen P."/>
            <person name="Cantu D."/>
        </authorList>
    </citation>
    <scope>NUCLEOTIDE SEQUENCE [LARGE SCALE GENOMIC DNA]</scope>
    <source>
        <strain evidence="3">UCR-NP2</strain>
    </source>
</reference>
<proteinExistence type="predicted"/>
<accession>R1GIJ9</accession>